<dbReference type="GO" id="GO:0004335">
    <property type="term" value="F:galactokinase activity"/>
    <property type="evidence" value="ECO:0007669"/>
    <property type="project" value="UniProtKB-EC"/>
</dbReference>
<dbReference type="InterPro" id="IPR006206">
    <property type="entry name" value="Mevalonate/galactokinase"/>
</dbReference>
<dbReference type="Proteomes" id="UP001595956">
    <property type="component" value="Unassembled WGS sequence"/>
</dbReference>
<dbReference type="PIRSF" id="PIRSF000530">
    <property type="entry name" value="Galactokinase"/>
    <property type="match status" value="1"/>
</dbReference>
<comment type="caution">
    <text evidence="11">The sequence shown here is derived from an EMBL/GenBank/DDBJ whole genome shotgun (WGS) entry which is preliminary data.</text>
</comment>
<dbReference type="Pfam" id="PF10509">
    <property type="entry name" value="GalKase_gal_bdg"/>
    <property type="match status" value="1"/>
</dbReference>
<comment type="similarity">
    <text evidence="1">Belongs to the GHMP kinase family. GalK subfamily.</text>
</comment>
<protein>
    <recommendedName>
        <fullName evidence="7">Galactokinase</fullName>
        <ecNumber evidence="7">2.7.1.6</ecNumber>
    </recommendedName>
</protein>
<dbReference type="PROSITE" id="PS00106">
    <property type="entry name" value="GALACTOKINASE"/>
    <property type="match status" value="1"/>
</dbReference>
<dbReference type="InterPro" id="IPR019539">
    <property type="entry name" value="GalKase_N"/>
</dbReference>
<dbReference type="RefSeq" id="WP_345170911.1">
    <property type="nucleotide sequence ID" value="NZ_BAABFQ010000003.1"/>
</dbReference>
<keyword evidence="5" id="KW-0067">ATP-binding</keyword>
<feature type="domain" description="GHMP kinase C-terminal" evidence="9">
    <location>
        <begin position="294"/>
        <end position="367"/>
    </location>
</feature>
<dbReference type="InterPro" id="IPR036554">
    <property type="entry name" value="GHMP_kinase_C_sf"/>
</dbReference>
<dbReference type="Pfam" id="PF08544">
    <property type="entry name" value="GHMP_kinases_C"/>
    <property type="match status" value="1"/>
</dbReference>
<evidence type="ECO:0000256" key="3">
    <source>
        <dbReference type="ARBA" id="ARBA00022741"/>
    </source>
</evidence>
<evidence type="ECO:0000256" key="1">
    <source>
        <dbReference type="ARBA" id="ARBA00006566"/>
    </source>
</evidence>
<evidence type="ECO:0000256" key="6">
    <source>
        <dbReference type="ARBA" id="ARBA00023144"/>
    </source>
</evidence>
<evidence type="ECO:0000256" key="2">
    <source>
        <dbReference type="ARBA" id="ARBA00022679"/>
    </source>
</evidence>
<dbReference type="InterPro" id="IPR013750">
    <property type="entry name" value="GHMP_kinase_C_dom"/>
</dbReference>
<dbReference type="EMBL" id="JBHSMD010000002">
    <property type="protein sequence ID" value="MFC5492586.1"/>
    <property type="molecule type" value="Genomic_DNA"/>
</dbReference>
<keyword evidence="3" id="KW-0547">Nucleotide-binding</keyword>
<feature type="domain" description="Galactokinase N-terminal" evidence="10">
    <location>
        <begin position="22"/>
        <end position="70"/>
    </location>
</feature>
<dbReference type="InterPro" id="IPR019741">
    <property type="entry name" value="Galactokinase_CS"/>
</dbReference>
<organism evidence="11 12">
    <name type="scientific">Nocardioides caricicola</name>
    <dbReference type="NCBI Taxonomy" id="634770"/>
    <lineage>
        <taxon>Bacteria</taxon>
        <taxon>Bacillati</taxon>
        <taxon>Actinomycetota</taxon>
        <taxon>Actinomycetes</taxon>
        <taxon>Propionibacteriales</taxon>
        <taxon>Nocardioidaceae</taxon>
        <taxon>Nocardioides</taxon>
    </lineage>
</organism>
<dbReference type="PRINTS" id="PR00959">
    <property type="entry name" value="MEVGALKINASE"/>
</dbReference>
<dbReference type="EC" id="2.7.1.6" evidence="7"/>
<accession>A0ABW0MWB7</accession>
<evidence type="ECO:0000256" key="7">
    <source>
        <dbReference type="NCBIfam" id="TIGR00131"/>
    </source>
</evidence>
<reference evidence="12" key="1">
    <citation type="journal article" date="2019" name="Int. J. Syst. Evol. Microbiol.">
        <title>The Global Catalogue of Microorganisms (GCM) 10K type strain sequencing project: providing services to taxonomists for standard genome sequencing and annotation.</title>
        <authorList>
            <consortium name="The Broad Institute Genomics Platform"/>
            <consortium name="The Broad Institute Genome Sequencing Center for Infectious Disease"/>
            <person name="Wu L."/>
            <person name="Ma J."/>
        </authorList>
    </citation>
    <scope>NUCLEOTIDE SEQUENCE [LARGE SCALE GENOMIC DNA]</scope>
    <source>
        <strain evidence="12">KACC 13778</strain>
    </source>
</reference>
<evidence type="ECO:0000313" key="11">
    <source>
        <dbReference type="EMBL" id="MFC5492586.1"/>
    </source>
</evidence>
<dbReference type="PRINTS" id="PR00473">
    <property type="entry name" value="GALCTOKINASE"/>
</dbReference>
<dbReference type="Gene3D" id="3.30.230.10">
    <property type="match status" value="1"/>
</dbReference>
<keyword evidence="4" id="KW-0418">Kinase</keyword>
<evidence type="ECO:0000259" key="8">
    <source>
        <dbReference type="Pfam" id="PF00288"/>
    </source>
</evidence>
<feature type="domain" description="GHMP kinase N-terminal" evidence="8">
    <location>
        <begin position="105"/>
        <end position="193"/>
    </location>
</feature>
<proteinExistence type="inferred from homology"/>
<dbReference type="SUPFAM" id="SSF54211">
    <property type="entry name" value="Ribosomal protein S5 domain 2-like"/>
    <property type="match status" value="1"/>
</dbReference>
<dbReference type="PANTHER" id="PTHR10457:SF7">
    <property type="entry name" value="GALACTOKINASE-RELATED"/>
    <property type="match status" value="1"/>
</dbReference>
<keyword evidence="12" id="KW-1185">Reference proteome</keyword>
<dbReference type="InterPro" id="IPR006204">
    <property type="entry name" value="GHMP_kinase_N_dom"/>
</dbReference>
<dbReference type="PANTHER" id="PTHR10457">
    <property type="entry name" value="MEVALONATE KINASE/GALACTOKINASE"/>
    <property type="match status" value="1"/>
</dbReference>
<evidence type="ECO:0000256" key="5">
    <source>
        <dbReference type="ARBA" id="ARBA00022840"/>
    </source>
</evidence>
<dbReference type="Pfam" id="PF00288">
    <property type="entry name" value="GHMP_kinases_N"/>
    <property type="match status" value="1"/>
</dbReference>
<evidence type="ECO:0000259" key="9">
    <source>
        <dbReference type="Pfam" id="PF08544"/>
    </source>
</evidence>
<dbReference type="InterPro" id="IPR000705">
    <property type="entry name" value="Galactokinase"/>
</dbReference>
<gene>
    <name evidence="11" type="primary">galK</name>
    <name evidence="11" type="ORF">ACFPKY_05730</name>
</gene>
<dbReference type="InterPro" id="IPR020568">
    <property type="entry name" value="Ribosomal_Su5_D2-typ_SF"/>
</dbReference>
<evidence type="ECO:0000259" key="10">
    <source>
        <dbReference type="Pfam" id="PF10509"/>
    </source>
</evidence>
<evidence type="ECO:0000313" key="12">
    <source>
        <dbReference type="Proteomes" id="UP001595956"/>
    </source>
</evidence>
<dbReference type="PROSITE" id="PS00627">
    <property type="entry name" value="GHMP_KINASES_ATP"/>
    <property type="match status" value="1"/>
</dbReference>
<dbReference type="InterPro" id="IPR014721">
    <property type="entry name" value="Ribsml_uS5_D2-typ_fold_subgr"/>
</dbReference>
<name>A0ABW0MWB7_9ACTN</name>
<dbReference type="InterPro" id="IPR006203">
    <property type="entry name" value="GHMP_knse_ATP-bd_CS"/>
</dbReference>
<dbReference type="SUPFAM" id="SSF55060">
    <property type="entry name" value="GHMP Kinase, C-terminal domain"/>
    <property type="match status" value="1"/>
</dbReference>
<dbReference type="Gene3D" id="3.30.70.890">
    <property type="entry name" value="GHMP kinase, C-terminal domain"/>
    <property type="match status" value="1"/>
</dbReference>
<evidence type="ECO:0000256" key="4">
    <source>
        <dbReference type="ARBA" id="ARBA00022777"/>
    </source>
</evidence>
<keyword evidence="2 11" id="KW-0808">Transferase</keyword>
<keyword evidence="6" id="KW-0119">Carbohydrate metabolism</keyword>
<dbReference type="NCBIfam" id="TIGR00131">
    <property type="entry name" value="gal_kin"/>
    <property type="match status" value="1"/>
</dbReference>
<keyword evidence="6" id="KW-0299">Galactose metabolism</keyword>
<sequence length="394" mass="40667">MSATSFVHPGVPAELADEVRTAFAEAYGAEPTLVARAPGRVNLIGEHTDYNRGLVLPLALPHATYAAVAPRTDGQVRIASAEQESAWSGSVDALGPGEVSGWATYVAGVLWAMREDGFDVPGMDVLVHGTVPTGAGLSSSAALECSVAVAVCGLTGVELDDDVRRRLVDACVRAETEVAGAPTGGMDQTISLLAADGAALLIDFDDHSTRAVALPLEQASLALLVTDTRVSHALVDGGYAARRADCEQAAAELGLRSLRQASLEDVSSITDERIRSRATHVVTENQRVAAAGDALAEHDWAAVGTLMRESHVSMRDDFEISCDELDVAVTTAVEAGAIGARMTGGGFGGSSIALVPVDRLDAVVQAIDLAFAGAGFRAPQHLRAEPGPAAALVS</sequence>